<reference evidence="2 3" key="1">
    <citation type="submission" date="2020-11" db="EMBL/GenBank/DDBJ databases">
        <authorList>
            <person name="Wallbank WR R."/>
            <person name="Pardo Diaz C."/>
            <person name="Kozak K."/>
            <person name="Martin S."/>
            <person name="Jiggins C."/>
            <person name="Moest M."/>
            <person name="Warren A I."/>
            <person name="Generalovic N T."/>
            <person name="Byers J.R.P. K."/>
            <person name="Montejo-Kovacevich G."/>
            <person name="Yen C E."/>
        </authorList>
    </citation>
    <scope>NUCLEOTIDE SEQUENCE [LARGE SCALE GENOMIC DNA]</scope>
</reference>
<proteinExistence type="predicted"/>
<accession>A0A7R8YZH3</accession>
<evidence type="ECO:0000313" key="3">
    <source>
        <dbReference type="Proteomes" id="UP000594454"/>
    </source>
</evidence>
<protein>
    <submittedName>
        <fullName evidence="2">Uncharacterized protein</fullName>
    </submittedName>
</protein>
<dbReference type="AlphaFoldDB" id="A0A7R8YZH3"/>
<gene>
    <name evidence="2" type="ORF">HERILL_LOCUS10463</name>
</gene>
<name>A0A7R8YZH3_HERIL</name>
<feature type="compositionally biased region" description="Pro residues" evidence="1">
    <location>
        <begin position="23"/>
        <end position="38"/>
    </location>
</feature>
<dbReference type="InParanoid" id="A0A7R8YZH3"/>
<keyword evidence="3" id="KW-1185">Reference proteome</keyword>
<feature type="region of interest" description="Disordered" evidence="1">
    <location>
        <begin position="1"/>
        <end position="41"/>
    </location>
</feature>
<sequence>MANRNNLIHPPRLQGNENAEMVPPHPPPNPPNPSPPQPNVNIPADNLALLVSRLVIKTLRTEGRNIINEIINPGGDINNDVDIPVNVNNEGNLSDMDKVLDIVKSLKDFSGKAGEFSSWKKSVERILAIYEHLKGKE</sequence>
<organism evidence="2 3">
    <name type="scientific">Hermetia illucens</name>
    <name type="common">Black soldier fly</name>
    <dbReference type="NCBI Taxonomy" id="343691"/>
    <lineage>
        <taxon>Eukaryota</taxon>
        <taxon>Metazoa</taxon>
        <taxon>Ecdysozoa</taxon>
        <taxon>Arthropoda</taxon>
        <taxon>Hexapoda</taxon>
        <taxon>Insecta</taxon>
        <taxon>Pterygota</taxon>
        <taxon>Neoptera</taxon>
        <taxon>Endopterygota</taxon>
        <taxon>Diptera</taxon>
        <taxon>Brachycera</taxon>
        <taxon>Stratiomyomorpha</taxon>
        <taxon>Stratiomyidae</taxon>
        <taxon>Hermetiinae</taxon>
        <taxon>Hermetia</taxon>
    </lineage>
</organism>
<dbReference type="Proteomes" id="UP000594454">
    <property type="component" value="Chromosome 4"/>
</dbReference>
<dbReference type="EMBL" id="LR899012">
    <property type="protein sequence ID" value="CAD7087781.1"/>
    <property type="molecule type" value="Genomic_DNA"/>
</dbReference>
<evidence type="ECO:0000256" key="1">
    <source>
        <dbReference type="SAM" id="MobiDB-lite"/>
    </source>
</evidence>
<evidence type="ECO:0000313" key="2">
    <source>
        <dbReference type="EMBL" id="CAD7087781.1"/>
    </source>
</evidence>